<name>A0ABV6KB47_9BACI</name>
<accession>A0ABV6KB47</accession>
<comment type="caution">
    <text evidence="5">The sequence shown here is derived from an EMBL/GenBank/DDBJ whole genome shotgun (WGS) entry which is preliminary data.</text>
</comment>
<reference evidence="5 6" key="1">
    <citation type="submission" date="2024-09" db="EMBL/GenBank/DDBJ databases">
        <authorList>
            <person name="Sun Q."/>
            <person name="Mori K."/>
        </authorList>
    </citation>
    <scope>NUCLEOTIDE SEQUENCE [LARGE SCALE GENOMIC DNA]</scope>
    <source>
        <strain evidence="5 6">NCAIM B.02610</strain>
    </source>
</reference>
<dbReference type="PANTHER" id="PTHR10587">
    <property type="entry name" value="GLYCOSYL TRANSFERASE-RELATED"/>
    <property type="match status" value="1"/>
</dbReference>
<dbReference type="SUPFAM" id="SSF88713">
    <property type="entry name" value="Glycoside hydrolase/deacetylase"/>
    <property type="match status" value="1"/>
</dbReference>
<dbReference type="CDD" id="cd00118">
    <property type="entry name" value="LysM"/>
    <property type="match status" value="1"/>
</dbReference>
<evidence type="ECO:0000313" key="5">
    <source>
        <dbReference type="EMBL" id="MFC0469081.1"/>
    </source>
</evidence>
<dbReference type="InterPro" id="IPR002509">
    <property type="entry name" value="NODB_dom"/>
</dbReference>
<evidence type="ECO:0000256" key="1">
    <source>
        <dbReference type="ARBA" id="ARBA00022723"/>
    </source>
</evidence>
<dbReference type="CDD" id="cd10917">
    <property type="entry name" value="CE4_NodB_like_6s_7s"/>
    <property type="match status" value="1"/>
</dbReference>
<feature type="domain" description="LysM" evidence="4">
    <location>
        <begin position="26"/>
        <end position="69"/>
    </location>
</feature>
<protein>
    <submittedName>
        <fullName evidence="5">Polysaccharide deacetylase family protein</fullName>
    </submittedName>
</protein>
<keyword evidence="1" id="KW-0479">Metal-binding</keyword>
<dbReference type="Pfam" id="PF01476">
    <property type="entry name" value="LysM"/>
    <property type="match status" value="2"/>
</dbReference>
<evidence type="ECO:0000259" key="4">
    <source>
        <dbReference type="PROSITE" id="PS51782"/>
    </source>
</evidence>
<dbReference type="InterPro" id="IPR036779">
    <property type="entry name" value="LysM_dom_sf"/>
</dbReference>
<dbReference type="Pfam" id="PF01522">
    <property type="entry name" value="Polysacc_deac_1"/>
    <property type="match status" value="1"/>
</dbReference>
<dbReference type="PANTHER" id="PTHR10587:SF133">
    <property type="entry name" value="CHITIN DEACETYLASE 1-RELATED"/>
    <property type="match status" value="1"/>
</dbReference>
<dbReference type="PROSITE" id="PS51782">
    <property type="entry name" value="LYSM"/>
    <property type="match status" value="2"/>
</dbReference>
<dbReference type="Proteomes" id="UP001589838">
    <property type="component" value="Unassembled WGS sequence"/>
</dbReference>
<evidence type="ECO:0000256" key="2">
    <source>
        <dbReference type="ARBA" id="ARBA00022801"/>
    </source>
</evidence>
<feature type="domain" description="NodB homology" evidence="3">
    <location>
        <begin position="131"/>
        <end position="312"/>
    </location>
</feature>
<dbReference type="EMBL" id="JBHLUX010000001">
    <property type="protein sequence ID" value="MFC0469081.1"/>
    <property type="molecule type" value="Genomic_DNA"/>
</dbReference>
<dbReference type="PROSITE" id="PS51677">
    <property type="entry name" value="NODB"/>
    <property type="match status" value="1"/>
</dbReference>
<gene>
    <name evidence="5" type="ORF">ACFFHM_00490</name>
</gene>
<keyword evidence="6" id="KW-1185">Reference proteome</keyword>
<sequence>MLKIATIFMAMILVFLPMFVKSVKAETYIVQSGDTLSKISTKYGTSEDKIVNLNKLLSTVLEPGQHLEIPNTYTVSKADPLYKIFMKLGVSIPELLGGTSTVKNPHWLYPGQRINVPIKNEMIYMGDASKKRIALTFDDGPEDTYTPQILEILKEKDVKATFFVIGKMAKEYPERLKEIYSEGHAIGNHTWDHPHLPELTDQQFNETIQSTTAEIEKITGVKPDLFRPPFGEIEERQVELLTEQGYRSIMWTADTKDWSGVSAEEIVTRVKEEAQPGVIVLQHNYHVEGEFETVEALPEIIDELHAQGYEFVTVPTLLDK</sequence>
<dbReference type="Gene3D" id="3.10.350.10">
    <property type="entry name" value="LysM domain"/>
    <property type="match status" value="2"/>
</dbReference>
<dbReference type="RefSeq" id="WP_335958237.1">
    <property type="nucleotide sequence ID" value="NZ_JAXBLX010000001.1"/>
</dbReference>
<dbReference type="InterPro" id="IPR050248">
    <property type="entry name" value="Polysacc_deacetylase_ArnD"/>
</dbReference>
<dbReference type="InterPro" id="IPR011330">
    <property type="entry name" value="Glyco_hydro/deAcase_b/a-brl"/>
</dbReference>
<organism evidence="5 6">
    <name type="scientific">Halalkalibacter kiskunsagensis</name>
    <dbReference type="NCBI Taxonomy" id="1548599"/>
    <lineage>
        <taxon>Bacteria</taxon>
        <taxon>Bacillati</taxon>
        <taxon>Bacillota</taxon>
        <taxon>Bacilli</taxon>
        <taxon>Bacillales</taxon>
        <taxon>Bacillaceae</taxon>
        <taxon>Halalkalibacter</taxon>
    </lineage>
</organism>
<evidence type="ECO:0000259" key="3">
    <source>
        <dbReference type="PROSITE" id="PS51677"/>
    </source>
</evidence>
<evidence type="ECO:0000313" key="6">
    <source>
        <dbReference type="Proteomes" id="UP001589838"/>
    </source>
</evidence>
<dbReference type="SMART" id="SM00257">
    <property type="entry name" value="LysM"/>
    <property type="match status" value="2"/>
</dbReference>
<feature type="domain" description="LysM" evidence="4">
    <location>
        <begin position="71"/>
        <end position="116"/>
    </location>
</feature>
<dbReference type="Gene3D" id="3.20.20.370">
    <property type="entry name" value="Glycoside hydrolase/deacetylase"/>
    <property type="match status" value="1"/>
</dbReference>
<dbReference type="SUPFAM" id="SSF54106">
    <property type="entry name" value="LysM domain"/>
    <property type="match status" value="2"/>
</dbReference>
<dbReference type="InterPro" id="IPR018392">
    <property type="entry name" value="LysM"/>
</dbReference>
<keyword evidence="2" id="KW-0378">Hydrolase</keyword>
<proteinExistence type="predicted"/>